<evidence type="ECO:0000313" key="4">
    <source>
        <dbReference type="Proteomes" id="UP000814176"/>
    </source>
</evidence>
<protein>
    <recommendedName>
        <fullName evidence="2">Fungal-type protein kinase domain-containing protein</fullName>
    </recommendedName>
</protein>
<dbReference type="Proteomes" id="UP000814176">
    <property type="component" value="Unassembled WGS sequence"/>
</dbReference>
<gene>
    <name evidence="3" type="ORF">C8Q71DRAFT_318218</name>
</gene>
<feature type="domain" description="Fungal-type protein kinase" evidence="2">
    <location>
        <begin position="176"/>
        <end position="251"/>
    </location>
</feature>
<accession>A0ABQ8K2N9</accession>
<dbReference type="RefSeq" id="XP_047774263.1">
    <property type="nucleotide sequence ID" value="XM_047917775.1"/>
</dbReference>
<dbReference type="InterPro" id="IPR040976">
    <property type="entry name" value="Pkinase_fungal"/>
</dbReference>
<evidence type="ECO:0000259" key="2">
    <source>
        <dbReference type="Pfam" id="PF17667"/>
    </source>
</evidence>
<dbReference type="Gene3D" id="1.10.510.10">
    <property type="entry name" value="Transferase(Phosphotransferase) domain 1"/>
    <property type="match status" value="1"/>
</dbReference>
<dbReference type="PANTHER" id="PTHR38248">
    <property type="entry name" value="FUNK1 6"/>
    <property type="match status" value="1"/>
</dbReference>
<feature type="region of interest" description="Disordered" evidence="1">
    <location>
        <begin position="279"/>
        <end position="321"/>
    </location>
</feature>
<comment type="caution">
    <text evidence="3">The sequence shown here is derived from an EMBL/GenBank/DDBJ whole genome shotgun (WGS) entry which is preliminary data.</text>
</comment>
<sequence length="477" mass="53978">MFCLTSGDRGAKLRLNIEHEETVVEVEFDFDVSDSGTIEGEQKGKTLSGRVQEASWEDSEVMTGTLDDESSRGRTLYTEFGMIGRGTTVIPVVAAPGTEAEELFGTEALVAKVAWLHAVRKPEDEMIKVVRRRLAERKPNYLKHIVDLKCSMTKSAEDMHLPRCALGVDPGAENLRACRILILKKYEPLETIGSAENFHVVFLDVVRAHHWVYETSMILHRDISLNNIMWYRLDGRIVGVLCDWDLAEDQSAGKYRPIRRAGDVTAVIWPIVQEAEAAKPTTTTLPSVPEGQATEPPPPQEGDKPSGVTTEPQAEVKPRYRTGTGPFMAMDLLREGDPPIHKYRHDLESFFYIYICFAVTYDPATQAFTYIQEWQRDSLVAIGDSKRKFLTQPQPRDDVIKRAHADLQPLLSPRGFLRRLLLQFARLEYKMIEIDMLVYGGLMGESNDPEIEGRKKEREEMISYSKFMEILGAPEDV</sequence>
<organism evidence="3 4">
    <name type="scientific">Rhodofomes roseus</name>
    <dbReference type="NCBI Taxonomy" id="34475"/>
    <lineage>
        <taxon>Eukaryota</taxon>
        <taxon>Fungi</taxon>
        <taxon>Dikarya</taxon>
        <taxon>Basidiomycota</taxon>
        <taxon>Agaricomycotina</taxon>
        <taxon>Agaricomycetes</taxon>
        <taxon>Polyporales</taxon>
        <taxon>Rhodofomes</taxon>
    </lineage>
</organism>
<dbReference type="PANTHER" id="PTHR38248:SF2">
    <property type="entry name" value="FUNK1 11"/>
    <property type="match status" value="1"/>
</dbReference>
<keyword evidence="4" id="KW-1185">Reference proteome</keyword>
<evidence type="ECO:0000256" key="1">
    <source>
        <dbReference type="SAM" id="MobiDB-lite"/>
    </source>
</evidence>
<proteinExistence type="predicted"/>
<dbReference type="Pfam" id="PF17667">
    <property type="entry name" value="Pkinase_fungal"/>
    <property type="match status" value="2"/>
</dbReference>
<name>A0ABQ8K2N9_9APHY</name>
<dbReference type="EMBL" id="JADCUA010000028">
    <property type="protein sequence ID" value="KAH9831016.1"/>
    <property type="molecule type" value="Genomic_DNA"/>
</dbReference>
<reference evidence="3 4" key="1">
    <citation type="journal article" date="2021" name="Environ. Microbiol.">
        <title>Gene family expansions and transcriptome signatures uncover fungal adaptations to wood decay.</title>
        <authorList>
            <person name="Hage H."/>
            <person name="Miyauchi S."/>
            <person name="Viragh M."/>
            <person name="Drula E."/>
            <person name="Min B."/>
            <person name="Chaduli D."/>
            <person name="Navarro D."/>
            <person name="Favel A."/>
            <person name="Norest M."/>
            <person name="Lesage-Meessen L."/>
            <person name="Balint B."/>
            <person name="Merenyi Z."/>
            <person name="de Eugenio L."/>
            <person name="Morin E."/>
            <person name="Martinez A.T."/>
            <person name="Baldrian P."/>
            <person name="Stursova M."/>
            <person name="Martinez M.J."/>
            <person name="Novotny C."/>
            <person name="Magnuson J.K."/>
            <person name="Spatafora J.W."/>
            <person name="Maurice S."/>
            <person name="Pangilinan J."/>
            <person name="Andreopoulos W."/>
            <person name="LaButti K."/>
            <person name="Hundley H."/>
            <person name="Na H."/>
            <person name="Kuo A."/>
            <person name="Barry K."/>
            <person name="Lipzen A."/>
            <person name="Henrissat B."/>
            <person name="Riley R."/>
            <person name="Ahrendt S."/>
            <person name="Nagy L.G."/>
            <person name="Grigoriev I.V."/>
            <person name="Martin F."/>
            <person name="Rosso M.N."/>
        </authorList>
    </citation>
    <scope>NUCLEOTIDE SEQUENCE [LARGE SCALE GENOMIC DNA]</scope>
    <source>
        <strain evidence="3 4">CIRM-BRFM 1785</strain>
    </source>
</reference>
<feature type="domain" description="Fungal-type protein kinase" evidence="2">
    <location>
        <begin position="313"/>
        <end position="355"/>
    </location>
</feature>
<dbReference type="GeneID" id="71998507"/>
<evidence type="ECO:0000313" key="3">
    <source>
        <dbReference type="EMBL" id="KAH9831016.1"/>
    </source>
</evidence>
<dbReference type="SUPFAM" id="SSF56112">
    <property type="entry name" value="Protein kinase-like (PK-like)"/>
    <property type="match status" value="1"/>
</dbReference>
<dbReference type="InterPro" id="IPR011009">
    <property type="entry name" value="Kinase-like_dom_sf"/>
</dbReference>